<evidence type="ECO:0000259" key="5">
    <source>
        <dbReference type="Pfam" id="PF25917"/>
    </source>
</evidence>
<keyword evidence="9" id="KW-1185">Reference proteome</keyword>
<dbReference type="GO" id="GO:0022857">
    <property type="term" value="F:transmembrane transporter activity"/>
    <property type="evidence" value="ECO:0007669"/>
    <property type="project" value="InterPro"/>
</dbReference>
<evidence type="ECO:0000259" key="7">
    <source>
        <dbReference type="Pfam" id="PF25967"/>
    </source>
</evidence>
<evidence type="ECO:0000313" key="9">
    <source>
        <dbReference type="Proteomes" id="UP000059074"/>
    </source>
</evidence>
<dbReference type="InterPro" id="IPR058626">
    <property type="entry name" value="MdtA-like_b-barrel"/>
</dbReference>
<dbReference type="Pfam" id="PF25944">
    <property type="entry name" value="Beta-barrel_RND"/>
    <property type="match status" value="1"/>
</dbReference>
<dbReference type="STRING" id="121290.APY04_2929"/>
<dbReference type="InterPro" id="IPR058627">
    <property type="entry name" value="MdtA-like_C"/>
</dbReference>
<feature type="domain" description="Multidrug resistance protein MdtA-like barrel-sandwich hybrid" evidence="5">
    <location>
        <begin position="99"/>
        <end position="236"/>
    </location>
</feature>
<feature type="domain" description="Multidrug resistance protein MdtA-like C-terminal permuted SH3" evidence="7">
    <location>
        <begin position="344"/>
        <end position="404"/>
    </location>
</feature>
<dbReference type="Pfam" id="PF25917">
    <property type="entry name" value="BSH_RND"/>
    <property type="match status" value="1"/>
</dbReference>
<dbReference type="Proteomes" id="UP000059074">
    <property type="component" value="Unassembled WGS sequence"/>
</dbReference>
<proteinExistence type="inferred from homology"/>
<dbReference type="OrthoDB" id="8435523at2"/>
<reference evidence="8 9" key="1">
    <citation type="submission" date="2015-10" db="EMBL/GenBank/DDBJ databases">
        <title>Transcriptomic analysis of a linuron degrading triple-species bacterial consortium.</title>
        <authorList>
            <person name="Albers P."/>
        </authorList>
    </citation>
    <scope>NUCLEOTIDE SEQUENCE [LARGE SCALE GENOMIC DNA]</scope>
    <source>
        <strain evidence="8 9">WDL6</strain>
    </source>
</reference>
<dbReference type="GO" id="GO:0005886">
    <property type="term" value="C:plasma membrane"/>
    <property type="evidence" value="ECO:0007669"/>
    <property type="project" value="TreeGrafter"/>
</dbReference>
<feature type="region of interest" description="Disordered" evidence="3">
    <location>
        <begin position="409"/>
        <end position="441"/>
    </location>
</feature>
<dbReference type="PANTHER" id="PTHR30158:SF24">
    <property type="entry name" value="HLYD FAMILY SECRETION PROTEIN"/>
    <property type="match status" value="1"/>
</dbReference>
<accession>A0A109BAT1</accession>
<dbReference type="FunFam" id="2.40.420.20:FF:000001">
    <property type="entry name" value="Efflux RND transporter periplasmic adaptor subunit"/>
    <property type="match status" value="1"/>
</dbReference>
<dbReference type="Pfam" id="PF25876">
    <property type="entry name" value="HH_MFP_RND"/>
    <property type="match status" value="1"/>
</dbReference>
<evidence type="ECO:0000256" key="1">
    <source>
        <dbReference type="ARBA" id="ARBA00004196"/>
    </source>
</evidence>
<dbReference type="InterPro" id="IPR006143">
    <property type="entry name" value="RND_pump_MFP"/>
</dbReference>
<sequence>MRPSYLILIVLLAVAAAVVAYGPVRGRTVGAGIDDLRTQVETANKSLQDYFAGSSSAAAPAQKSAAAGQKAPTLTVAQPASRKIIEWDEFTGRFDAVESVDVRARVSGYLTEVNFKDGQEVKAGDLLFTIDPRPFERALDQATAQLNQAKVSVNNAKLDVDRGLPLLKREHISKKAFDDRENLLRDAEALVKIGDARVKAAELELSFTRITAPIAGRISRTYVTPGNFVSGGGSESASTLLTTLVKQDPIYIYFDISENDALKYQRMSQSQGKGAQGIVGATVGLELPDEEGFPHTAKLDFLENRLDQGTGTLRARAVIANPDRFFSPGMFARVRVQGSPEYTALLLPDEAIGTDQANRFVYVVGDDDIPVRRTVELGPMDNGLRVIRKGLQPEDWVILRGEQRVRPGMKINPRRTPLTVSNADPKAGGAPANIPPAPVRR</sequence>
<dbReference type="GO" id="GO:0046677">
    <property type="term" value="P:response to antibiotic"/>
    <property type="evidence" value="ECO:0007669"/>
    <property type="project" value="TreeGrafter"/>
</dbReference>
<dbReference type="GO" id="GO:0030313">
    <property type="term" value="C:cell envelope"/>
    <property type="evidence" value="ECO:0007669"/>
    <property type="project" value="UniProtKB-SubCell"/>
</dbReference>
<dbReference type="Pfam" id="PF25967">
    <property type="entry name" value="RND-MFP_C"/>
    <property type="match status" value="1"/>
</dbReference>
<dbReference type="SUPFAM" id="SSF111369">
    <property type="entry name" value="HlyD-like secretion proteins"/>
    <property type="match status" value="1"/>
</dbReference>
<evidence type="ECO:0000313" key="8">
    <source>
        <dbReference type="EMBL" id="KWT65180.1"/>
    </source>
</evidence>
<feature type="domain" description="Multidrug resistance protein MdtA-like alpha-helical hairpin" evidence="4">
    <location>
        <begin position="139"/>
        <end position="208"/>
    </location>
</feature>
<feature type="domain" description="Multidrug resistance protein MdtA-like beta-barrel" evidence="6">
    <location>
        <begin position="249"/>
        <end position="337"/>
    </location>
</feature>
<organism evidence="8 9">
    <name type="scientific">Hyphomicrobium sulfonivorans</name>
    <dbReference type="NCBI Taxonomy" id="121290"/>
    <lineage>
        <taxon>Bacteria</taxon>
        <taxon>Pseudomonadati</taxon>
        <taxon>Pseudomonadota</taxon>
        <taxon>Alphaproteobacteria</taxon>
        <taxon>Hyphomicrobiales</taxon>
        <taxon>Hyphomicrobiaceae</taxon>
        <taxon>Hyphomicrobium</taxon>
    </lineage>
</organism>
<dbReference type="Gene3D" id="2.40.30.170">
    <property type="match status" value="1"/>
</dbReference>
<dbReference type="InterPro" id="IPR058624">
    <property type="entry name" value="MdtA-like_HH"/>
</dbReference>
<comment type="similarity">
    <text evidence="2">Belongs to the membrane fusion protein (MFP) (TC 8.A.1) family.</text>
</comment>
<dbReference type="PANTHER" id="PTHR30158">
    <property type="entry name" value="ACRA/E-RELATED COMPONENT OF DRUG EFFLUX TRANSPORTER"/>
    <property type="match status" value="1"/>
</dbReference>
<gene>
    <name evidence="8" type="ORF">APY04_2929</name>
</gene>
<dbReference type="PATRIC" id="fig|121290.4.peg.529"/>
<dbReference type="Gene3D" id="2.40.420.20">
    <property type="match status" value="1"/>
</dbReference>
<dbReference type="EMBL" id="LMTR01000082">
    <property type="protein sequence ID" value="KWT65180.1"/>
    <property type="molecule type" value="Genomic_DNA"/>
</dbReference>
<evidence type="ECO:0000259" key="6">
    <source>
        <dbReference type="Pfam" id="PF25944"/>
    </source>
</evidence>
<evidence type="ECO:0000259" key="4">
    <source>
        <dbReference type="Pfam" id="PF25876"/>
    </source>
</evidence>
<dbReference type="Gene3D" id="2.40.50.100">
    <property type="match status" value="1"/>
</dbReference>
<comment type="caution">
    <text evidence="8">The sequence shown here is derived from an EMBL/GenBank/DDBJ whole genome shotgun (WGS) entry which is preliminary data.</text>
</comment>
<name>A0A109BAT1_HYPSL</name>
<dbReference type="NCBIfam" id="TIGR01730">
    <property type="entry name" value="RND_mfp"/>
    <property type="match status" value="1"/>
</dbReference>
<dbReference type="InterPro" id="IPR058625">
    <property type="entry name" value="MdtA-like_BSH"/>
</dbReference>
<evidence type="ECO:0000256" key="3">
    <source>
        <dbReference type="SAM" id="MobiDB-lite"/>
    </source>
</evidence>
<dbReference type="RefSeq" id="WP_068463766.1">
    <property type="nucleotide sequence ID" value="NZ_LMTR01000082.1"/>
</dbReference>
<dbReference type="Gene3D" id="1.10.287.470">
    <property type="entry name" value="Helix hairpin bin"/>
    <property type="match status" value="1"/>
</dbReference>
<comment type="subcellular location">
    <subcellularLocation>
        <location evidence="1">Cell envelope</location>
    </subcellularLocation>
</comment>
<evidence type="ECO:0000256" key="2">
    <source>
        <dbReference type="ARBA" id="ARBA00009477"/>
    </source>
</evidence>
<protein>
    <submittedName>
        <fullName evidence="8">RND efflux system, membrane fusion protein CmeA</fullName>
    </submittedName>
</protein>
<dbReference type="AlphaFoldDB" id="A0A109BAT1"/>